<organism evidence="10 11">
    <name type="scientific">Corynebacterium frankenforstense DSM 45800</name>
    <dbReference type="NCBI Taxonomy" id="1437875"/>
    <lineage>
        <taxon>Bacteria</taxon>
        <taxon>Bacillati</taxon>
        <taxon>Actinomycetota</taxon>
        <taxon>Actinomycetes</taxon>
        <taxon>Mycobacteriales</taxon>
        <taxon>Corynebacteriaceae</taxon>
        <taxon>Corynebacterium</taxon>
    </lineage>
</organism>
<dbReference type="PROSITE" id="PS50929">
    <property type="entry name" value="ABC_TM1F"/>
    <property type="match status" value="1"/>
</dbReference>
<evidence type="ECO:0000256" key="7">
    <source>
        <dbReference type="SAM" id="MobiDB-lite"/>
    </source>
</evidence>
<dbReference type="GO" id="GO:0140359">
    <property type="term" value="F:ABC-type transporter activity"/>
    <property type="evidence" value="ECO:0007669"/>
    <property type="project" value="InterPro"/>
</dbReference>
<keyword evidence="5 8" id="KW-1133">Transmembrane helix</keyword>
<dbReference type="InterPro" id="IPR011527">
    <property type="entry name" value="ABC1_TM_dom"/>
</dbReference>
<dbReference type="PROSITE" id="PS51257">
    <property type="entry name" value="PROKAR_LIPOPROTEIN"/>
    <property type="match status" value="1"/>
</dbReference>
<dbReference type="PROSITE" id="PS00211">
    <property type="entry name" value="ABC_TRANSPORTER_1"/>
    <property type="match status" value="1"/>
</dbReference>
<dbReference type="SUPFAM" id="SSF90123">
    <property type="entry name" value="ABC transporter transmembrane region"/>
    <property type="match status" value="1"/>
</dbReference>
<feature type="transmembrane region" description="Helical" evidence="8">
    <location>
        <begin position="150"/>
        <end position="171"/>
    </location>
</feature>
<dbReference type="STRING" id="1437875.CFRA_04605"/>
<dbReference type="GO" id="GO:0005886">
    <property type="term" value="C:plasma membrane"/>
    <property type="evidence" value="ECO:0007669"/>
    <property type="project" value="UniProtKB-SubCell"/>
</dbReference>
<keyword evidence="11" id="KW-1185">Reference proteome</keyword>
<feature type="compositionally biased region" description="Basic and acidic residues" evidence="7">
    <location>
        <begin position="352"/>
        <end position="363"/>
    </location>
</feature>
<reference evidence="10 11" key="1">
    <citation type="submission" date="2014-08" db="EMBL/GenBank/DDBJ databases">
        <title>Complete genome sequence of Corynebacterium frankenforstense ST18(T) (=DSM 45800(T)), isolated from raw cow milk.</title>
        <authorList>
            <person name="Ruckert C."/>
            <person name="Albersmeier A."/>
            <person name="Winkler A."/>
            <person name="Lipski A."/>
            <person name="Kalinowski J."/>
        </authorList>
    </citation>
    <scope>NUCLEOTIDE SEQUENCE [LARGE SCALE GENOMIC DNA]</scope>
    <source>
        <strain evidence="10 11">ST18</strain>
    </source>
</reference>
<keyword evidence="4" id="KW-0067">ATP-binding</keyword>
<dbReference type="InterPro" id="IPR003439">
    <property type="entry name" value="ABC_transporter-like_ATP-bd"/>
</dbReference>
<dbReference type="InterPro" id="IPR036640">
    <property type="entry name" value="ABC1_TM_sf"/>
</dbReference>
<gene>
    <name evidence="10" type="ORF">CFRA_04605</name>
</gene>
<keyword evidence="6 8" id="KW-0472">Membrane</keyword>
<evidence type="ECO:0000256" key="8">
    <source>
        <dbReference type="SAM" id="Phobius"/>
    </source>
</evidence>
<name>A0A1L7CS43_9CORY</name>
<evidence type="ECO:0000313" key="11">
    <source>
        <dbReference type="Proteomes" id="UP000185434"/>
    </source>
</evidence>
<accession>A0A1L7CS43</accession>
<dbReference type="Proteomes" id="UP000185434">
    <property type="component" value="Chromosome"/>
</dbReference>
<dbReference type="PANTHER" id="PTHR24221">
    <property type="entry name" value="ATP-BINDING CASSETTE SUB-FAMILY B"/>
    <property type="match status" value="1"/>
</dbReference>
<dbReference type="Pfam" id="PF00005">
    <property type="entry name" value="ABC_tran"/>
    <property type="match status" value="1"/>
</dbReference>
<evidence type="ECO:0000256" key="4">
    <source>
        <dbReference type="ARBA" id="ARBA00022840"/>
    </source>
</evidence>
<sequence>MSAPTRRWIGVAGLLTACQSVATVVMGLMVGLVTAGLIEQPGRPLSSWAGHLGALAAAVLVRGTVSFAQSRFAHRAAAAVTVDLRAKALERLALADPRRVDRAAWRTTLGTGIEGLGPYLTGFLPALAGTVIATPVMLAVVWWLDTPSFLIALVTVPLIPFFMWLVGTLTAGRTERRLRDLSVLTDQLLDLIAGLPTLRTVDRQRDTLAEVRRLSDRHTGSTVSVLRIAFLSSLVLEFLATLSVALMAVGIGFRLLDGNMTLAAGLTVLVIAPEVYNPIREVGTRFHDAQDGLAATDAVLGALAGGAMAGAARPGSADTGSGAADTGDTDSGRAEGDAGAAGVGVGAGAGAHADRAGSAHAEADGTSSSKTDEGVRVVFAHLTVPDRDGARPHDLSGVAEPGALTVLAGPNGAGKSTALLALLGIVTDGVTGTAHVESGGEVLDRDELWRRVSYLPQRPVLDPASVGDTSGLSLGQRQRVAFARELERDAALMVCDEPTAHLDEENALVMIDQLRRRAADGVTVVAASHDPLLIAAADRVIEVNA</sequence>
<proteinExistence type="predicted"/>
<dbReference type="InterPro" id="IPR003593">
    <property type="entry name" value="AAA+_ATPase"/>
</dbReference>
<dbReference type="EMBL" id="CP009247">
    <property type="protein sequence ID" value="APT88656.1"/>
    <property type="molecule type" value="Genomic_DNA"/>
</dbReference>
<dbReference type="SMART" id="SM00382">
    <property type="entry name" value="AAA"/>
    <property type="match status" value="1"/>
</dbReference>
<dbReference type="PANTHER" id="PTHR24221:SF590">
    <property type="entry name" value="COMPONENT LINKED WITH THE ASSEMBLY OF CYTOCHROME' TRANSPORT TRANSMEMBRANE ATP-BINDING PROTEIN ABC TRANSPORTER CYDD-RELATED"/>
    <property type="match status" value="1"/>
</dbReference>
<evidence type="ECO:0000313" key="10">
    <source>
        <dbReference type="EMBL" id="APT88656.1"/>
    </source>
</evidence>
<feature type="transmembrane region" description="Helical" evidence="8">
    <location>
        <begin position="123"/>
        <end position="144"/>
    </location>
</feature>
<evidence type="ECO:0000256" key="2">
    <source>
        <dbReference type="ARBA" id="ARBA00022692"/>
    </source>
</evidence>
<dbReference type="KEGG" id="cfk:CFRA_04605"/>
<feature type="region of interest" description="Disordered" evidence="7">
    <location>
        <begin position="311"/>
        <end position="374"/>
    </location>
</feature>
<dbReference type="Pfam" id="PF00664">
    <property type="entry name" value="ABC_membrane"/>
    <property type="match status" value="1"/>
</dbReference>
<comment type="subcellular location">
    <subcellularLocation>
        <location evidence="1">Cell membrane</location>
        <topology evidence="1">Multi-pass membrane protein</topology>
    </subcellularLocation>
</comment>
<evidence type="ECO:0000256" key="6">
    <source>
        <dbReference type="ARBA" id="ARBA00023136"/>
    </source>
</evidence>
<feature type="transmembrane region" description="Helical" evidence="8">
    <location>
        <begin position="45"/>
        <end position="65"/>
    </location>
</feature>
<feature type="compositionally biased region" description="Gly residues" evidence="7">
    <location>
        <begin position="339"/>
        <end position="349"/>
    </location>
</feature>
<keyword evidence="3" id="KW-0547">Nucleotide-binding</keyword>
<evidence type="ECO:0000256" key="3">
    <source>
        <dbReference type="ARBA" id="ARBA00022741"/>
    </source>
</evidence>
<dbReference type="AlphaFoldDB" id="A0A1L7CS43"/>
<dbReference type="GO" id="GO:0016887">
    <property type="term" value="F:ATP hydrolysis activity"/>
    <property type="evidence" value="ECO:0007669"/>
    <property type="project" value="InterPro"/>
</dbReference>
<evidence type="ECO:0000256" key="5">
    <source>
        <dbReference type="ARBA" id="ARBA00022989"/>
    </source>
</evidence>
<keyword evidence="2 8" id="KW-0812">Transmembrane</keyword>
<dbReference type="CDD" id="cd18584">
    <property type="entry name" value="ABC_6TM_AarD_CydD"/>
    <property type="match status" value="1"/>
</dbReference>
<evidence type="ECO:0000256" key="1">
    <source>
        <dbReference type="ARBA" id="ARBA00004651"/>
    </source>
</evidence>
<feature type="transmembrane region" description="Helical" evidence="8">
    <location>
        <begin position="12"/>
        <end position="33"/>
    </location>
</feature>
<dbReference type="InterPro" id="IPR017871">
    <property type="entry name" value="ABC_transporter-like_CS"/>
</dbReference>
<evidence type="ECO:0000259" key="9">
    <source>
        <dbReference type="PROSITE" id="PS50929"/>
    </source>
</evidence>
<dbReference type="Gene3D" id="1.20.1560.10">
    <property type="entry name" value="ABC transporter type 1, transmembrane domain"/>
    <property type="match status" value="1"/>
</dbReference>
<feature type="domain" description="ABC transmembrane type-1" evidence="9">
    <location>
        <begin position="11"/>
        <end position="291"/>
    </location>
</feature>
<feature type="transmembrane region" description="Helical" evidence="8">
    <location>
        <begin position="228"/>
        <end position="253"/>
    </location>
</feature>
<dbReference type="InterPro" id="IPR027417">
    <property type="entry name" value="P-loop_NTPase"/>
</dbReference>
<protein>
    <submittedName>
        <fullName evidence="10">ABC transporter permease</fullName>
    </submittedName>
</protein>
<dbReference type="Gene3D" id="3.40.50.300">
    <property type="entry name" value="P-loop containing nucleotide triphosphate hydrolases"/>
    <property type="match status" value="2"/>
</dbReference>
<dbReference type="SUPFAM" id="SSF52540">
    <property type="entry name" value="P-loop containing nucleoside triphosphate hydrolases"/>
    <property type="match status" value="1"/>
</dbReference>
<dbReference type="GO" id="GO:0005524">
    <property type="term" value="F:ATP binding"/>
    <property type="evidence" value="ECO:0007669"/>
    <property type="project" value="UniProtKB-KW"/>
</dbReference>
<dbReference type="InterPro" id="IPR039421">
    <property type="entry name" value="Type_1_exporter"/>
</dbReference>